<protein>
    <submittedName>
        <fullName evidence="2">Uncharacterized protein</fullName>
    </submittedName>
</protein>
<feature type="non-terminal residue" evidence="2">
    <location>
        <position position="150"/>
    </location>
</feature>
<feature type="non-terminal residue" evidence="2">
    <location>
        <position position="1"/>
    </location>
</feature>
<feature type="compositionally biased region" description="Basic residues" evidence="1">
    <location>
        <begin position="78"/>
        <end position="87"/>
    </location>
</feature>
<organism evidence="2 3">
    <name type="scientific">Pristionchus entomophagus</name>
    <dbReference type="NCBI Taxonomy" id="358040"/>
    <lineage>
        <taxon>Eukaryota</taxon>
        <taxon>Metazoa</taxon>
        <taxon>Ecdysozoa</taxon>
        <taxon>Nematoda</taxon>
        <taxon>Chromadorea</taxon>
        <taxon>Rhabditida</taxon>
        <taxon>Rhabditina</taxon>
        <taxon>Diplogasteromorpha</taxon>
        <taxon>Diplogasteroidea</taxon>
        <taxon>Neodiplogasteridae</taxon>
        <taxon>Pristionchus</taxon>
    </lineage>
</organism>
<feature type="region of interest" description="Disordered" evidence="1">
    <location>
        <begin position="57"/>
        <end position="150"/>
    </location>
</feature>
<evidence type="ECO:0000313" key="2">
    <source>
        <dbReference type="EMBL" id="GMS88180.1"/>
    </source>
</evidence>
<sequence>DLVESLAAHCRSQSSPPQKSWEGPNGCRLARFFFTSSVSSRSSEAAPGSRRSLCSHATAHRTNTPDGRCACAASGRSRPPRHTRCRERRSPARSMQLSGICRRPCPRTSLPRAPSGIAPTSRPSHESCTVDIRPAVHRRSSPSAVPRADR</sequence>
<evidence type="ECO:0000256" key="1">
    <source>
        <dbReference type="SAM" id="MobiDB-lite"/>
    </source>
</evidence>
<dbReference type="EMBL" id="BTSX01000003">
    <property type="protein sequence ID" value="GMS88180.1"/>
    <property type="molecule type" value="Genomic_DNA"/>
</dbReference>
<name>A0AAV5SZJ4_9BILA</name>
<feature type="region of interest" description="Disordered" evidence="1">
    <location>
        <begin position="1"/>
        <end position="25"/>
    </location>
</feature>
<gene>
    <name evidence="2" type="ORF">PENTCL1PPCAC_10355</name>
</gene>
<dbReference type="AlphaFoldDB" id="A0AAV5SZJ4"/>
<proteinExistence type="predicted"/>
<keyword evidence="3" id="KW-1185">Reference proteome</keyword>
<reference evidence="2" key="1">
    <citation type="submission" date="2023-10" db="EMBL/GenBank/DDBJ databases">
        <title>Genome assembly of Pristionchus species.</title>
        <authorList>
            <person name="Yoshida K."/>
            <person name="Sommer R.J."/>
        </authorList>
    </citation>
    <scope>NUCLEOTIDE SEQUENCE</scope>
    <source>
        <strain evidence="2">RS0144</strain>
    </source>
</reference>
<evidence type="ECO:0000313" key="3">
    <source>
        <dbReference type="Proteomes" id="UP001432027"/>
    </source>
</evidence>
<dbReference type="Proteomes" id="UP001432027">
    <property type="component" value="Unassembled WGS sequence"/>
</dbReference>
<comment type="caution">
    <text evidence="2">The sequence shown here is derived from an EMBL/GenBank/DDBJ whole genome shotgun (WGS) entry which is preliminary data.</text>
</comment>
<accession>A0AAV5SZJ4</accession>